<sequence>MCYTLRRPYLHANFVLRVVHLYPYSHADHWAERAEYHEKAQCLQAYAPISTKLQVLCLPLHSATSKCHYDQPGHFELKDLTLDYEIKSKFTSHQGMKRPGIAWADEGAPSAVTLYVREVKHCACNYSQEGLNNKDSRLWSVATRIPHPMRGAITNLKKFWSLKTLTGALCLPVAHCYIPWEVGCFSLQNGQGHRLLPTQAPLGQPSRIRWGALYGTFPDFLEAPPSRSRAVPRPGTLRSASAICDEPLAPAVSCIIVTANITPLEGQVFPFDSAVKVILLADRDPRHSVFLTVAFSLWRSKTCFNETLNSHREQSQRQNYGNLQKVQKQNEIYTVIRLVIALGKAFPRILSRPARLSTTDPTQKLEASIEGLASRVADAPSPLPKGIPDNPQARPLHDLRRIVPYGKREGAERDWEQGSCENQGTLHVSLCTRLDSTCIRQSGYGHSLLIHVEARLPFHGAQWGSIPGIFPPGPHAATCESWAATSHDVIAPNQQQTLFFSWPFAMPRETSQRAEGFTVRVLASVNINFEQKKACSGLPRKEKPWGPRLMLLSDLARLLIQTTAHYRPGTSDCWYSSRRWTVSMRNKRRVFSLVIAEWAAGTLDNHVLRNEAHSEALPDSSPRFIIAISVSILVGLPSQAEQPRQPVNWGVPIRATRLFQLLEAASGRQLVAIGPDVELDEMQHAAKALSPYGLDFQTSVKATDAGVGGGLWTQTPRRLEKFEKKSIPSELSNYVPVSSNASIQRAASHSRLSLSHTHALTNAHPPTLITPTFTPSPTSQLPPGSLTTSISRDSIRSWEAPSKISVVGVASYQGTQMFRGLAMNHEPDPKCANDFGGARGAKHIGGACCGLVQFPTNSTSILTFQPGGPWWEFDFRIPDDKHSYLYSKPWSSRRFALLISLQFICLDGEITVITCCLQSLVALEAVNKAELKHQ</sequence>
<keyword evidence="2" id="KW-1185">Reference proteome</keyword>
<proteinExistence type="predicted"/>
<reference evidence="1" key="1">
    <citation type="journal article" date="2021" name="Mol. Plant Microbe Interact.">
        <title>Complete Genome Sequence of the Plant-Pathogenic Fungus Colletotrichum lupini.</title>
        <authorList>
            <person name="Baroncelli R."/>
            <person name="Pensec F."/>
            <person name="Da Lio D."/>
            <person name="Boufleur T."/>
            <person name="Vicente I."/>
            <person name="Sarrocco S."/>
            <person name="Picot A."/>
            <person name="Baraldi E."/>
            <person name="Sukno S."/>
            <person name="Thon M."/>
            <person name="Le Floch G."/>
        </authorList>
    </citation>
    <scope>NUCLEOTIDE SEQUENCE</scope>
    <source>
        <strain evidence="1">IMI 504893</strain>
    </source>
</reference>
<dbReference type="GeneID" id="73344758"/>
<organism evidence="1 2">
    <name type="scientific">Colletotrichum lupini</name>
    <dbReference type="NCBI Taxonomy" id="145971"/>
    <lineage>
        <taxon>Eukaryota</taxon>
        <taxon>Fungi</taxon>
        <taxon>Dikarya</taxon>
        <taxon>Ascomycota</taxon>
        <taxon>Pezizomycotina</taxon>
        <taxon>Sordariomycetes</taxon>
        <taxon>Hypocreomycetidae</taxon>
        <taxon>Glomerellales</taxon>
        <taxon>Glomerellaceae</taxon>
        <taxon>Colletotrichum</taxon>
        <taxon>Colletotrichum acutatum species complex</taxon>
    </lineage>
</organism>
<dbReference type="AlphaFoldDB" id="A0A9Q8SXY6"/>
<name>A0A9Q8SXY6_9PEZI</name>
<dbReference type="RefSeq" id="XP_049146893.1">
    <property type="nucleotide sequence ID" value="XM_049289748.1"/>
</dbReference>
<protein>
    <submittedName>
        <fullName evidence="1">Uncharacterized protein</fullName>
    </submittedName>
</protein>
<dbReference type="EMBL" id="CP019477">
    <property type="protein sequence ID" value="UQC85278.1"/>
    <property type="molecule type" value="Genomic_DNA"/>
</dbReference>
<evidence type="ECO:0000313" key="1">
    <source>
        <dbReference type="EMBL" id="UQC85278.1"/>
    </source>
</evidence>
<gene>
    <name evidence="1" type="ORF">CLUP02_10775</name>
</gene>
<evidence type="ECO:0000313" key="2">
    <source>
        <dbReference type="Proteomes" id="UP000830671"/>
    </source>
</evidence>
<dbReference type="KEGG" id="clup:CLUP02_10775"/>
<accession>A0A9Q8SXY6</accession>
<dbReference type="Proteomes" id="UP000830671">
    <property type="component" value="Chromosome 5"/>
</dbReference>